<feature type="DNA-binding region" description="H-T-H motif" evidence="4">
    <location>
        <begin position="29"/>
        <end position="48"/>
    </location>
</feature>
<dbReference type="InterPro" id="IPR009057">
    <property type="entry name" value="Homeodomain-like_sf"/>
</dbReference>
<dbReference type="OrthoDB" id="9806334at2"/>
<keyword evidence="2 4" id="KW-0238">DNA-binding</keyword>
<protein>
    <submittedName>
        <fullName evidence="6">TetR/AcrR family transcriptional regulator</fullName>
    </submittedName>
</protein>
<dbReference type="InterPro" id="IPR001647">
    <property type="entry name" value="HTH_TetR"/>
</dbReference>
<organism evidence="6 7">
    <name type="scientific">Micromonospora globbae</name>
    <dbReference type="NCBI Taxonomy" id="1894969"/>
    <lineage>
        <taxon>Bacteria</taxon>
        <taxon>Bacillati</taxon>
        <taxon>Actinomycetota</taxon>
        <taxon>Actinomycetes</taxon>
        <taxon>Micromonosporales</taxon>
        <taxon>Micromonosporaceae</taxon>
        <taxon>Micromonospora</taxon>
    </lineage>
</organism>
<dbReference type="Proteomes" id="UP000285744">
    <property type="component" value="Unassembled WGS sequence"/>
</dbReference>
<keyword evidence="1" id="KW-0805">Transcription regulation</keyword>
<dbReference type="GO" id="GO:0003700">
    <property type="term" value="F:DNA-binding transcription factor activity"/>
    <property type="evidence" value="ECO:0007669"/>
    <property type="project" value="TreeGrafter"/>
</dbReference>
<evidence type="ECO:0000313" key="6">
    <source>
        <dbReference type="EMBL" id="RKF26319.1"/>
    </source>
</evidence>
<evidence type="ECO:0000256" key="3">
    <source>
        <dbReference type="ARBA" id="ARBA00023163"/>
    </source>
</evidence>
<gene>
    <name evidence="6" type="ORF">D7I43_17290</name>
</gene>
<dbReference type="PANTHER" id="PTHR30055:SF234">
    <property type="entry name" value="HTH-TYPE TRANSCRIPTIONAL REGULATOR BETI"/>
    <property type="match status" value="1"/>
</dbReference>
<reference evidence="6 7" key="1">
    <citation type="journal article" date="2018" name="Int. J. Syst. Evol. Microbiol.">
        <title>Micromonospora globbae sp. nov., an endophytic actinomycete isolated from roots of Globba winitii C. H. Wright.</title>
        <authorList>
            <person name="Kuncharoen N."/>
            <person name="Pittayakhajonwut P."/>
            <person name="Tanasupawat S."/>
        </authorList>
    </citation>
    <scope>NUCLEOTIDE SEQUENCE [LARGE SCALE GENOMIC DNA]</scope>
    <source>
        <strain evidence="6 7">WPS1-2</strain>
    </source>
</reference>
<dbReference type="Gene3D" id="1.10.357.10">
    <property type="entry name" value="Tetracycline Repressor, domain 2"/>
    <property type="match status" value="1"/>
</dbReference>
<dbReference type="PRINTS" id="PR00455">
    <property type="entry name" value="HTHTETR"/>
</dbReference>
<dbReference type="InterPro" id="IPR050109">
    <property type="entry name" value="HTH-type_TetR-like_transc_reg"/>
</dbReference>
<keyword evidence="3" id="KW-0804">Transcription</keyword>
<dbReference type="EMBL" id="RAQQ01000011">
    <property type="protein sequence ID" value="RKF26319.1"/>
    <property type="molecule type" value="Genomic_DNA"/>
</dbReference>
<dbReference type="PANTHER" id="PTHR30055">
    <property type="entry name" value="HTH-TYPE TRANSCRIPTIONAL REGULATOR RUTR"/>
    <property type="match status" value="1"/>
</dbReference>
<accession>A0A420F036</accession>
<dbReference type="SUPFAM" id="SSF46689">
    <property type="entry name" value="Homeodomain-like"/>
    <property type="match status" value="1"/>
</dbReference>
<comment type="caution">
    <text evidence="6">The sequence shown here is derived from an EMBL/GenBank/DDBJ whole genome shotgun (WGS) entry which is preliminary data.</text>
</comment>
<sequence length="198" mass="21150">MARPKLHSDDAILDAARDLLVRGGPGAATTAAISSTSGAPVGSLYHRFGSRPQLLAEVWLRTVRRFQAGLLAAATSGTAMERALAAADWTVEFALRHPADARLLLQARREELLADADLPAHVRQSLTDLNKPVIDLLRGLAADLFGAPTPARLERLAIAVVDVPYAVVRRHLSRGTSPRVDRDLVSHAVRALLDAPAG</sequence>
<dbReference type="GO" id="GO:0000976">
    <property type="term" value="F:transcription cis-regulatory region binding"/>
    <property type="evidence" value="ECO:0007669"/>
    <property type="project" value="TreeGrafter"/>
</dbReference>
<evidence type="ECO:0000256" key="2">
    <source>
        <dbReference type="ARBA" id="ARBA00023125"/>
    </source>
</evidence>
<dbReference type="PROSITE" id="PS50977">
    <property type="entry name" value="HTH_TETR_2"/>
    <property type="match status" value="1"/>
</dbReference>
<feature type="domain" description="HTH tetR-type" evidence="5">
    <location>
        <begin position="6"/>
        <end position="66"/>
    </location>
</feature>
<proteinExistence type="predicted"/>
<dbReference type="AlphaFoldDB" id="A0A420F036"/>
<evidence type="ECO:0000256" key="4">
    <source>
        <dbReference type="PROSITE-ProRule" id="PRU00335"/>
    </source>
</evidence>
<dbReference type="RefSeq" id="WP_120329534.1">
    <property type="nucleotide sequence ID" value="NZ_RAQQ01000011.1"/>
</dbReference>
<evidence type="ECO:0000256" key="1">
    <source>
        <dbReference type="ARBA" id="ARBA00023015"/>
    </source>
</evidence>
<evidence type="ECO:0000259" key="5">
    <source>
        <dbReference type="PROSITE" id="PS50977"/>
    </source>
</evidence>
<name>A0A420F036_9ACTN</name>
<dbReference type="Pfam" id="PF00440">
    <property type="entry name" value="TetR_N"/>
    <property type="match status" value="1"/>
</dbReference>
<evidence type="ECO:0000313" key="7">
    <source>
        <dbReference type="Proteomes" id="UP000285744"/>
    </source>
</evidence>